<gene>
    <name evidence="2" type="ORF">BS47DRAFT_1339874</name>
</gene>
<proteinExistence type="predicted"/>
<feature type="region of interest" description="Disordered" evidence="1">
    <location>
        <begin position="126"/>
        <end position="196"/>
    </location>
</feature>
<evidence type="ECO:0000256" key="1">
    <source>
        <dbReference type="SAM" id="MobiDB-lite"/>
    </source>
</evidence>
<accession>A0A9P6DZW4</accession>
<reference evidence="2" key="1">
    <citation type="journal article" date="2020" name="Nat. Commun.">
        <title>Large-scale genome sequencing of mycorrhizal fungi provides insights into the early evolution of symbiotic traits.</title>
        <authorList>
            <person name="Miyauchi S."/>
            <person name="Kiss E."/>
            <person name="Kuo A."/>
            <person name="Drula E."/>
            <person name="Kohler A."/>
            <person name="Sanchez-Garcia M."/>
            <person name="Morin E."/>
            <person name="Andreopoulos B."/>
            <person name="Barry K.W."/>
            <person name="Bonito G."/>
            <person name="Buee M."/>
            <person name="Carver A."/>
            <person name="Chen C."/>
            <person name="Cichocki N."/>
            <person name="Clum A."/>
            <person name="Culley D."/>
            <person name="Crous P.W."/>
            <person name="Fauchery L."/>
            <person name="Girlanda M."/>
            <person name="Hayes R.D."/>
            <person name="Keri Z."/>
            <person name="LaButti K."/>
            <person name="Lipzen A."/>
            <person name="Lombard V."/>
            <person name="Magnuson J."/>
            <person name="Maillard F."/>
            <person name="Murat C."/>
            <person name="Nolan M."/>
            <person name="Ohm R.A."/>
            <person name="Pangilinan J."/>
            <person name="Pereira M.F."/>
            <person name="Perotto S."/>
            <person name="Peter M."/>
            <person name="Pfister S."/>
            <person name="Riley R."/>
            <person name="Sitrit Y."/>
            <person name="Stielow J.B."/>
            <person name="Szollosi G."/>
            <person name="Zifcakova L."/>
            <person name="Stursova M."/>
            <person name="Spatafora J.W."/>
            <person name="Tedersoo L."/>
            <person name="Vaario L.M."/>
            <person name="Yamada A."/>
            <person name="Yan M."/>
            <person name="Wang P."/>
            <person name="Xu J."/>
            <person name="Bruns T."/>
            <person name="Baldrian P."/>
            <person name="Vilgalys R."/>
            <person name="Dunand C."/>
            <person name="Henrissat B."/>
            <person name="Grigoriev I.V."/>
            <person name="Hibbett D."/>
            <person name="Nagy L.G."/>
            <person name="Martin F.M."/>
        </authorList>
    </citation>
    <scope>NUCLEOTIDE SEQUENCE</scope>
    <source>
        <strain evidence="2">UP504</strain>
    </source>
</reference>
<feature type="non-terminal residue" evidence="2">
    <location>
        <position position="196"/>
    </location>
</feature>
<dbReference type="AlphaFoldDB" id="A0A9P6DZW4"/>
<feature type="compositionally biased region" description="Basic and acidic residues" evidence="1">
    <location>
        <begin position="126"/>
        <end position="143"/>
    </location>
</feature>
<feature type="compositionally biased region" description="Basic and acidic residues" evidence="1">
    <location>
        <begin position="1"/>
        <end position="25"/>
    </location>
</feature>
<name>A0A9P6DZW4_9AGAM</name>
<protein>
    <submittedName>
        <fullName evidence="2">Uncharacterized protein</fullName>
    </submittedName>
</protein>
<comment type="caution">
    <text evidence="2">The sequence shown here is derived from an EMBL/GenBank/DDBJ whole genome shotgun (WGS) entry which is preliminary data.</text>
</comment>
<dbReference type="EMBL" id="MU128933">
    <property type="protein sequence ID" value="KAF9517163.1"/>
    <property type="molecule type" value="Genomic_DNA"/>
</dbReference>
<feature type="region of interest" description="Disordered" evidence="1">
    <location>
        <begin position="1"/>
        <end position="34"/>
    </location>
</feature>
<dbReference type="Proteomes" id="UP000886523">
    <property type="component" value="Unassembled WGS sequence"/>
</dbReference>
<keyword evidence="3" id="KW-1185">Reference proteome</keyword>
<organism evidence="2 3">
    <name type="scientific">Hydnum rufescens UP504</name>
    <dbReference type="NCBI Taxonomy" id="1448309"/>
    <lineage>
        <taxon>Eukaryota</taxon>
        <taxon>Fungi</taxon>
        <taxon>Dikarya</taxon>
        <taxon>Basidiomycota</taxon>
        <taxon>Agaricomycotina</taxon>
        <taxon>Agaricomycetes</taxon>
        <taxon>Cantharellales</taxon>
        <taxon>Hydnaceae</taxon>
        <taxon>Hydnum</taxon>
    </lineage>
</organism>
<evidence type="ECO:0000313" key="3">
    <source>
        <dbReference type="Proteomes" id="UP000886523"/>
    </source>
</evidence>
<feature type="compositionally biased region" description="Basic residues" evidence="1">
    <location>
        <begin position="149"/>
        <end position="162"/>
    </location>
</feature>
<sequence>MLHNEKEAAKEEANSAKAHATEVSRRSFASSTHVMNTTKALTQIEEQRSAAIAEVAKKDELKCQKEDNVQRTAFFRCTQWVAKHFSDLQTKAQKKAEKELKEHLNHEEREAAKVAKAAKAVEKVAAKQAEHEQKAHAKAEKAALDAATKGHKGVSSRGKRKAVSNDKENEINDQGAPLISNPSPKCRCTGLPQPSV</sequence>
<evidence type="ECO:0000313" key="2">
    <source>
        <dbReference type="EMBL" id="KAF9517163.1"/>
    </source>
</evidence>